<protein>
    <submittedName>
        <fullName evidence="3">Cold-shock protein</fullName>
    </submittedName>
</protein>
<reference evidence="4" key="1">
    <citation type="journal article" date="2019" name="Int. J. Syst. Evol. Microbiol.">
        <title>The Global Catalogue of Microorganisms (GCM) 10K type strain sequencing project: providing services to taxonomists for standard genome sequencing and annotation.</title>
        <authorList>
            <consortium name="The Broad Institute Genomics Platform"/>
            <consortium name="The Broad Institute Genome Sequencing Center for Infectious Disease"/>
            <person name="Wu L."/>
            <person name="Ma J."/>
        </authorList>
    </citation>
    <scope>NUCLEOTIDE SEQUENCE [LARGE SCALE GENOMIC DNA]</scope>
    <source>
        <strain evidence="4">CGMCC 4.7152</strain>
    </source>
</reference>
<sequence length="62" mass="6788">MTYGFITPDESGKDLFVHHSAIGDAGFAAWRRGSGWSTTARDPEPDQAHHVRPTRQRPAIAG</sequence>
<dbReference type="Proteomes" id="UP001595912">
    <property type="component" value="Unassembled WGS sequence"/>
</dbReference>
<dbReference type="CDD" id="cd04458">
    <property type="entry name" value="CSP_CDS"/>
    <property type="match status" value="1"/>
</dbReference>
<gene>
    <name evidence="3" type="ORF">ACFPIJ_26225</name>
</gene>
<dbReference type="SUPFAM" id="SSF50249">
    <property type="entry name" value="Nucleic acid-binding proteins"/>
    <property type="match status" value="1"/>
</dbReference>
<dbReference type="Pfam" id="PF00313">
    <property type="entry name" value="CSD"/>
    <property type="match status" value="1"/>
</dbReference>
<dbReference type="InterPro" id="IPR012340">
    <property type="entry name" value="NA-bd_OB-fold"/>
</dbReference>
<feature type="region of interest" description="Disordered" evidence="1">
    <location>
        <begin position="35"/>
        <end position="62"/>
    </location>
</feature>
<keyword evidence="4" id="KW-1185">Reference proteome</keyword>
<accession>A0ABV9VY39</accession>
<evidence type="ECO:0000256" key="1">
    <source>
        <dbReference type="SAM" id="MobiDB-lite"/>
    </source>
</evidence>
<dbReference type="InterPro" id="IPR019844">
    <property type="entry name" value="CSD_CS"/>
</dbReference>
<dbReference type="InterPro" id="IPR002059">
    <property type="entry name" value="CSP_DNA-bd"/>
</dbReference>
<comment type="caution">
    <text evidence="3">The sequence shown here is derived from an EMBL/GenBank/DDBJ whole genome shotgun (WGS) entry which is preliminary data.</text>
</comment>
<organism evidence="3 4">
    <name type="scientific">Dactylosporangium cerinum</name>
    <dbReference type="NCBI Taxonomy" id="1434730"/>
    <lineage>
        <taxon>Bacteria</taxon>
        <taxon>Bacillati</taxon>
        <taxon>Actinomycetota</taxon>
        <taxon>Actinomycetes</taxon>
        <taxon>Micromonosporales</taxon>
        <taxon>Micromonosporaceae</taxon>
        <taxon>Dactylosporangium</taxon>
    </lineage>
</organism>
<dbReference type="Gene3D" id="2.40.50.140">
    <property type="entry name" value="Nucleic acid-binding proteins"/>
    <property type="match status" value="1"/>
</dbReference>
<dbReference type="EMBL" id="JBHSIU010000032">
    <property type="protein sequence ID" value="MFC5001317.1"/>
    <property type="molecule type" value="Genomic_DNA"/>
</dbReference>
<evidence type="ECO:0000313" key="3">
    <source>
        <dbReference type="EMBL" id="MFC5001317.1"/>
    </source>
</evidence>
<evidence type="ECO:0000313" key="4">
    <source>
        <dbReference type="Proteomes" id="UP001595912"/>
    </source>
</evidence>
<dbReference type="PROSITE" id="PS00352">
    <property type="entry name" value="CSD_1"/>
    <property type="match status" value="1"/>
</dbReference>
<name>A0ABV9VY39_9ACTN</name>
<proteinExistence type="predicted"/>
<feature type="domain" description="CSD" evidence="2">
    <location>
        <begin position="2"/>
        <end position="28"/>
    </location>
</feature>
<evidence type="ECO:0000259" key="2">
    <source>
        <dbReference type="Pfam" id="PF00313"/>
    </source>
</evidence>